<dbReference type="Gene3D" id="3.40.50.1000">
    <property type="entry name" value="HAD superfamily/HAD-like"/>
    <property type="match status" value="1"/>
</dbReference>
<evidence type="ECO:0000256" key="4">
    <source>
        <dbReference type="ARBA" id="ARBA00006171"/>
    </source>
</evidence>
<feature type="binding site" evidence="11">
    <location>
        <position position="193"/>
    </location>
    <ligand>
        <name>Mg(2+)</name>
        <dbReference type="ChEBI" id="CHEBI:18420"/>
    </ligand>
</feature>
<dbReference type="SUPFAM" id="SSF56784">
    <property type="entry name" value="HAD-like"/>
    <property type="match status" value="1"/>
</dbReference>
<protein>
    <recommendedName>
        <fullName evidence="5 11">Phosphoglycolate phosphatase</fullName>
        <shortName evidence="11">PGP</shortName>
        <shortName evidence="11">PGPase</shortName>
        <ecNumber evidence="5 11">3.1.3.18</ecNumber>
    </recommendedName>
</protein>
<comment type="subunit">
    <text evidence="11">Monomer.</text>
</comment>
<comment type="pathway">
    <text evidence="3 11">Organic acid metabolism; glycolate biosynthesis; glycolate from 2-phosphoglycolate: step 1/1.</text>
</comment>
<dbReference type="NCBIfam" id="NF009694">
    <property type="entry name" value="PRK13222.1-1"/>
    <property type="match status" value="1"/>
</dbReference>
<dbReference type="HAMAP" id="MF_00495">
    <property type="entry name" value="GPH_hydrolase_bact"/>
    <property type="match status" value="1"/>
</dbReference>
<evidence type="ECO:0000256" key="11">
    <source>
        <dbReference type="HAMAP-Rule" id="MF_00495"/>
    </source>
</evidence>
<dbReference type="GO" id="GO:0046872">
    <property type="term" value="F:metal ion binding"/>
    <property type="evidence" value="ECO:0007669"/>
    <property type="project" value="UniProtKB-KW"/>
</dbReference>
<dbReference type="GO" id="GO:0005829">
    <property type="term" value="C:cytosol"/>
    <property type="evidence" value="ECO:0007669"/>
    <property type="project" value="TreeGrafter"/>
</dbReference>
<comment type="catalytic activity">
    <reaction evidence="1 11">
        <text>2-phosphoglycolate + H2O = glycolate + phosphate</text>
        <dbReference type="Rhea" id="RHEA:14369"/>
        <dbReference type="ChEBI" id="CHEBI:15377"/>
        <dbReference type="ChEBI" id="CHEBI:29805"/>
        <dbReference type="ChEBI" id="CHEBI:43474"/>
        <dbReference type="ChEBI" id="CHEBI:58033"/>
        <dbReference type="EC" id="3.1.3.18"/>
    </reaction>
</comment>
<dbReference type="CDD" id="cd16417">
    <property type="entry name" value="HAD_PGPase"/>
    <property type="match status" value="1"/>
</dbReference>
<evidence type="ECO:0000256" key="9">
    <source>
        <dbReference type="ARBA" id="ARBA00023214"/>
    </source>
</evidence>
<proteinExistence type="inferred from homology"/>
<comment type="cofactor">
    <cofactor evidence="2 11">
        <name>Mg(2+)</name>
        <dbReference type="ChEBI" id="CHEBI:18420"/>
    </cofactor>
</comment>
<dbReference type="OrthoDB" id="9776368at2"/>
<sequence length="253" mass="27545">MDKLQAIRGVAFDLDGTLVDSAPGLTSAVDQALYALELPVAGEDRVVTWIGNGADVLMERALTWARQERASQRSAQGKPSVDHADIPQEEQLRILRKLFDRFYEETVEEGSFLFPDVLETLSVLHAKGIPMGLVTNKPTPFVAPLLEALDIAKYFSVIVGGDDVQNKKPHPEPLLLVAGKLSLTPAELLFVGDSRNDILAARAAGCPSVGLTYGYNYGEAITLSEPDVVFDHFKDLLPALGLSHSEHQELNND</sequence>
<feature type="binding site" evidence="11">
    <location>
        <position position="15"/>
    </location>
    <ligand>
        <name>Mg(2+)</name>
        <dbReference type="ChEBI" id="CHEBI:18420"/>
    </ligand>
</feature>
<dbReference type="EMBL" id="JZYX01000030">
    <property type="protein sequence ID" value="KJN25531.1"/>
    <property type="molecule type" value="Genomic_DNA"/>
</dbReference>
<dbReference type="PANTHER" id="PTHR43434:SF1">
    <property type="entry name" value="PHOSPHOGLYCOLATE PHOSPHATASE"/>
    <property type="match status" value="1"/>
</dbReference>
<dbReference type="SFLD" id="SFLDS00003">
    <property type="entry name" value="Haloacid_Dehalogenase"/>
    <property type="match status" value="1"/>
</dbReference>
<name>A0A0F1ATT4_9ENTR</name>
<keyword evidence="6 11" id="KW-0479">Metal-binding</keyword>
<dbReference type="PANTHER" id="PTHR43434">
    <property type="entry name" value="PHOSPHOGLYCOLATE PHOSPHATASE"/>
    <property type="match status" value="1"/>
</dbReference>
<dbReference type="SFLD" id="SFLDG01135">
    <property type="entry name" value="C1.5.6:_HAD__Beta-PGM__Phospha"/>
    <property type="match status" value="1"/>
</dbReference>
<organism evidence="12 13">
    <name type="scientific">Enterobacter sichuanensis</name>
    <dbReference type="NCBI Taxonomy" id="2071710"/>
    <lineage>
        <taxon>Bacteria</taxon>
        <taxon>Pseudomonadati</taxon>
        <taxon>Pseudomonadota</taxon>
        <taxon>Gammaproteobacteria</taxon>
        <taxon>Enterobacterales</taxon>
        <taxon>Enterobacteriaceae</taxon>
        <taxon>Enterobacter</taxon>
        <taxon>Enterobacter cloacae complex</taxon>
    </lineage>
</organism>
<dbReference type="RefSeq" id="WP_025758086.1">
    <property type="nucleotide sequence ID" value="NZ_CABMND010000020.1"/>
</dbReference>
<dbReference type="Proteomes" id="UP000033352">
    <property type="component" value="Unassembled WGS sequence"/>
</dbReference>
<dbReference type="InterPro" id="IPR023214">
    <property type="entry name" value="HAD_sf"/>
</dbReference>
<dbReference type="GO" id="GO:0005975">
    <property type="term" value="P:carbohydrate metabolic process"/>
    <property type="evidence" value="ECO:0007669"/>
    <property type="project" value="InterPro"/>
</dbReference>
<dbReference type="FunFam" id="1.10.150.240:FF:000003">
    <property type="entry name" value="Phosphoglycolate phosphatase"/>
    <property type="match status" value="1"/>
</dbReference>
<dbReference type="InterPro" id="IPR006439">
    <property type="entry name" value="HAD-SF_hydro_IA"/>
</dbReference>
<dbReference type="NCBIfam" id="TIGR01509">
    <property type="entry name" value="HAD-SF-IA-v3"/>
    <property type="match status" value="1"/>
</dbReference>
<dbReference type="SFLD" id="SFLDG01129">
    <property type="entry name" value="C1.5:_HAD__Beta-PGM__Phosphata"/>
    <property type="match status" value="1"/>
</dbReference>
<evidence type="ECO:0000256" key="8">
    <source>
        <dbReference type="ARBA" id="ARBA00022842"/>
    </source>
</evidence>
<dbReference type="PATRIC" id="fig|1619248.3.peg.2297"/>
<evidence type="ECO:0000313" key="12">
    <source>
        <dbReference type="EMBL" id="KJN25531.1"/>
    </source>
</evidence>
<dbReference type="PRINTS" id="PR00413">
    <property type="entry name" value="HADHALOGNASE"/>
</dbReference>
<evidence type="ECO:0000313" key="13">
    <source>
        <dbReference type="Proteomes" id="UP000033352"/>
    </source>
</evidence>
<gene>
    <name evidence="12" type="ORF">SS37_14745</name>
</gene>
<dbReference type="EC" id="3.1.3.18" evidence="5 11"/>
<dbReference type="InterPro" id="IPR023198">
    <property type="entry name" value="PGP-like_dom2"/>
</dbReference>
<dbReference type="GO" id="GO:0046295">
    <property type="term" value="P:glycolate biosynthetic process"/>
    <property type="evidence" value="ECO:0007669"/>
    <property type="project" value="UniProtKB-UniRule"/>
</dbReference>
<reference evidence="12 13" key="1">
    <citation type="submission" date="2015-03" db="EMBL/GenBank/DDBJ databases">
        <authorList>
            <person name="McCorrison J."/>
            <person name="Sanka R."/>
            <person name="Adams M."/>
            <person name="Brinkac L."/>
            <person name="Nierman W."/>
            <person name="Sutton G."/>
            <person name="Nelson K."/>
            <person name="Kiedrowski L."/>
            <person name="Guerrero D."/>
            <person name="Bonomo R."/>
        </authorList>
    </citation>
    <scope>NUCLEOTIDE SEQUENCE [LARGE SCALE GENOMIC DNA]</scope>
    <source>
        <strain evidence="12 13">35699</strain>
    </source>
</reference>
<comment type="similarity">
    <text evidence="4 11">Belongs to the HAD-like hydrolase superfamily. CbbY/CbbZ/Gph/YieH family.</text>
</comment>
<evidence type="ECO:0000256" key="5">
    <source>
        <dbReference type="ARBA" id="ARBA00013078"/>
    </source>
</evidence>
<dbReference type="GeneID" id="72834008"/>
<keyword evidence="9 11" id="KW-0868">Chloride</keyword>
<comment type="cofactor">
    <cofactor evidence="11">
        <name>chloride</name>
        <dbReference type="ChEBI" id="CHEBI:17996"/>
    </cofactor>
</comment>
<evidence type="ECO:0000256" key="7">
    <source>
        <dbReference type="ARBA" id="ARBA00022801"/>
    </source>
</evidence>
<dbReference type="Gene3D" id="1.10.150.240">
    <property type="entry name" value="Putative phosphatase, domain 2"/>
    <property type="match status" value="1"/>
</dbReference>
<feature type="active site" description="Nucleophile" evidence="11">
    <location>
        <position position="13"/>
    </location>
</feature>
<keyword evidence="10 11" id="KW-0119">Carbohydrate metabolism</keyword>
<dbReference type="AlphaFoldDB" id="A0A0F1ATT4"/>
<dbReference type="InterPro" id="IPR036412">
    <property type="entry name" value="HAD-like_sf"/>
</dbReference>
<keyword evidence="8 11" id="KW-0460">Magnesium</keyword>
<comment type="function">
    <text evidence="11">Specifically catalyzes the dephosphorylation of 2-phosphoglycolate. Is involved in the dissimilation of the intracellular 2-phosphoglycolate formed during the DNA repair of 3'-phosphoglycolate ends, a major class of DNA lesions induced by oxidative stress.</text>
</comment>
<keyword evidence="7 11" id="KW-0378">Hydrolase</keyword>
<dbReference type="FunFam" id="3.40.50.1000:FF:000022">
    <property type="entry name" value="Phosphoglycolate phosphatase"/>
    <property type="match status" value="1"/>
</dbReference>
<dbReference type="GO" id="GO:0008967">
    <property type="term" value="F:phosphoglycolate phosphatase activity"/>
    <property type="evidence" value="ECO:0007669"/>
    <property type="project" value="UniProtKB-UniRule"/>
</dbReference>
<feature type="binding site" evidence="11">
    <location>
        <position position="13"/>
    </location>
    <ligand>
        <name>Mg(2+)</name>
        <dbReference type="ChEBI" id="CHEBI:18420"/>
    </ligand>
</feature>
<comment type="caution">
    <text evidence="12">The sequence shown here is derived from an EMBL/GenBank/DDBJ whole genome shotgun (WGS) entry which is preliminary data.</text>
</comment>
<dbReference type="Pfam" id="PF00702">
    <property type="entry name" value="Hydrolase"/>
    <property type="match status" value="1"/>
</dbReference>
<dbReference type="NCBIfam" id="NF009695">
    <property type="entry name" value="PRK13222.1-2"/>
    <property type="match status" value="1"/>
</dbReference>
<evidence type="ECO:0000256" key="1">
    <source>
        <dbReference type="ARBA" id="ARBA00000830"/>
    </source>
</evidence>
<dbReference type="InterPro" id="IPR050155">
    <property type="entry name" value="HAD-like_hydrolase_sf"/>
</dbReference>
<dbReference type="GO" id="GO:0006281">
    <property type="term" value="P:DNA repair"/>
    <property type="evidence" value="ECO:0007669"/>
    <property type="project" value="TreeGrafter"/>
</dbReference>
<dbReference type="UniPathway" id="UPA00865">
    <property type="reaction ID" value="UER00834"/>
</dbReference>
<dbReference type="InterPro" id="IPR037512">
    <property type="entry name" value="PGPase_prok"/>
</dbReference>
<evidence type="ECO:0000256" key="3">
    <source>
        <dbReference type="ARBA" id="ARBA00004818"/>
    </source>
</evidence>
<dbReference type="NCBIfam" id="TIGR01549">
    <property type="entry name" value="HAD-SF-IA-v1"/>
    <property type="match status" value="1"/>
</dbReference>
<evidence type="ECO:0000256" key="10">
    <source>
        <dbReference type="ARBA" id="ARBA00023277"/>
    </source>
</evidence>
<evidence type="ECO:0000256" key="6">
    <source>
        <dbReference type="ARBA" id="ARBA00022723"/>
    </source>
</evidence>
<evidence type="ECO:0000256" key="2">
    <source>
        <dbReference type="ARBA" id="ARBA00001946"/>
    </source>
</evidence>
<accession>A0A0F1ATT4</accession>
<dbReference type="NCBIfam" id="TIGR01449">
    <property type="entry name" value="PGP_bact"/>
    <property type="match status" value="1"/>
</dbReference>